<dbReference type="InterPro" id="IPR025339">
    <property type="entry name" value="DUF4245"/>
</dbReference>
<feature type="region of interest" description="Disordered" evidence="1">
    <location>
        <begin position="70"/>
        <end position="91"/>
    </location>
</feature>
<evidence type="ECO:0000256" key="1">
    <source>
        <dbReference type="SAM" id="MobiDB-lite"/>
    </source>
</evidence>
<protein>
    <recommendedName>
        <fullName evidence="4">DUF4245 domain-containing protein</fullName>
    </recommendedName>
</protein>
<proteinExistence type="predicted"/>
<keyword evidence="3" id="KW-1185">Reference proteome</keyword>
<dbReference type="Proteomes" id="UP001501035">
    <property type="component" value="Unassembled WGS sequence"/>
</dbReference>
<accession>A0ABP6KWR4</accession>
<name>A0ABP6KWR4_9ACTN</name>
<sequence>MADKPRILNNSKDMIMSLLVLLVLVALVVISSRNCSIGLTGGASDDKTPPFDVHTALRADAGAMPFPVRQPVLPSNWKPNSGTNGRAGDKPISTVGWITPTGFYLGLSQTDAGESALLPSLNPTRDKDGELSGTGSREIEGRRWVTYVTGDRLAPSAGVRQAWVADFGDVRIGLSGKATEADFTTLARAVGQATPLPSGRR</sequence>
<comment type="caution">
    <text evidence="2">The sequence shown here is derived from an EMBL/GenBank/DDBJ whole genome shotgun (WGS) entry which is preliminary data.</text>
</comment>
<dbReference type="Pfam" id="PF14030">
    <property type="entry name" value="DUF4245"/>
    <property type="match status" value="1"/>
</dbReference>
<evidence type="ECO:0000313" key="3">
    <source>
        <dbReference type="Proteomes" id="UP001501035"/>
    </source>
</evidence>
<evidence type="ECO:0000313" key="2">
    <source>
        <dbReference type="EMBL" id="GAA3023434.1"/>
    </source>
</evidence>
<evidence type="ECO:0008006" key="4">
    <source>
        <dbReference type="Google" id="ProtNLM"/>
    </source>
</evidence>
<feature type="region of interest" description="Disordered" evidence="1">
    <location>
        <begin position="116"/>
        <end position="136"/>
    </location>
</feature>
<organism evidence="2 3">
    <name type="scientific">Gordonia defluvii</name>
    <dbReference type="NCBI Taxonomy" id="283718"/>
    <lineage>
        <taxon>Bacteria</taxon>
        <taxon>Bacillati</taxon>
        <taxon>Actinomycetota</taxon>
        <taxon>Actinomycetes</taxon>
        <taxon>Mycobacteriales</taxon>
        <taxon>Gordoniaceae</taxon>
        <taxon>Gordonia</taxon>
    </lineage>
</organism>
<gene>
    <name evidence="2" type="ORF">GCM10010528_01840</name>
</gene>
<reference evidence="3" key="1">
    <citation type="journal article" date="2019" name="Int. J. Syst. Evol. Microbiol.">
        <title>The Global Catalogue of Microorganisms (GCM) 10K type strain sequencing project: providing services to taxonomists for standard genome sequencing and annotation.</title>
        <authorList>
            <consortium name="The Broad Institute Genomics Platform"/>
            <consortium name="The Broad Institute Genome Sequencing Center for Infectious Disease"/>
            <person name="Wu L."/>
            <person name="Ma J."/>
        </authorList>
    </citation>
    <scope>NUCLEOTIDE SEQUENCE [LARGE SCALE GENOMIC DNA]</scope>
    <source>
        <strain evidence="3">JCM 14234</strain>
    </source>
</reference>
<dbReference type="EMBL" id="BAAAVS010000001">
    <property type="protein sequence ID" value="GAA3023434.1"/>
    <property type="molecule type" value="Genomic_DNA"/>
</dbReference>
<dbReference type="RefSeq" id="WP_344716209.1">
    <property type="nucleotide sequence ID" value="NZ_BAAAVS010000001.1"/>
</dbReference>